<dbReference type="AlphaFoldDB" id="A0A8S1NH55"/>
<organism evidence="7 8">
    <name type="scientific">Paramecium sonneborni</name>
    <dbReference type="NCBI Taxonomy" id="65129"/>
    <lineage>
        <taxon>Eukaryota</taxon>
        <taxon>Sar</taxon>
        <taxon>Alveolata</taxon>
        <taxon>Ciliophora</taxon>
        <taxon>Intramacronucleata</taxon>
        <taxon>Oligohymenophorea</taxon>
        <taxon>Peniculida</taxon>
        <taxon>Parameciidae</taxon>
        <taxon>Paramecium</taxon>
    </lineage>
</organism>
<proteinExistence type="inferred from homology"/>
<evidence type="ECO:0000256" key="1">
    <source>
        <dbReference type="ARBA" id="ARBA00022645"/>
    </source>
</evidence>
<dbReference type="Pfam" id="PF00450">
    <property type="entry name" value="Peptidase_S10"/>
    <property type="match status" value="1"/>
</dbReference>
<dbReference type="PANTHER" id="PTHR11802">
    <property type="entry name" value="SERINE PROTEASE FAMILY S10 SERINE CARBOXYPEPTIDASE"/>
    <property type="match status" value="1"/>
</dbReference>
<evidence type="ECO:0000313" key="7">
    <source>
        <dbReference type="EMBL" id="CAD8090619.1"/>
    </source>
</evidence>
<protein>
    <recommendedName>
        <fullName evidence="6">Carboxypeptidase</fullName>
        <ecNumber evidence="6">3.4.16.-</ecNumber>
    </recommendedName>
</protein>
<dbReference type="PANTHER" id="PTHR11802:SF113">
    <property type="entry name" value="SERINE CARBOXYPEPTIDASE CTSA-4.1"/>
    <property type="match status" value="1"/>
</dbReference>
<dbReference type="PROSITE" id="PS00131">
    <property type="entry name" value="CARBOXYPEPT_SER_SER"/>
    <property type="match status" value="1"/>
</dbReference>
<keyword evidence="1 6" id="KW-0121">Carboxypeptidase</keyword>
<evidence type="ECO:0000256" key="4">
    <source>
        <dbReference type="ARBA" id="ARBA00022801"/>
    </source>
</evidence>
<dbReference type="OrthoDB" id="443318at2759"/>
<gene>
    <name evidence="7" type="ORF">PSON_ATCC_30995.1.T0560105</name>
</gene>
<dbReference type="InterPro" id="IPR018202">
    <property type="entry name" value="Ser_caboxypep_ser_AS"/>
</dbReference>
<comment type="similarity">
    <text evidence="6">Belongs to the peptidase S10 family.</text>
</comment>
<evidence type="ECO:0000256" key="5">
    <source>
        <dbReference type="ARBA" id="ARBA00023180"/>
    </source>
</evidence>
<dbReference type="EMBL" id="CAJJDN010000056">
    <property type="protein sequence ID" value="CAD8090619.1"/>
    <property type="molecule type" value="Genomic_DNA"/>
</dbReference>
<comment type="caution">
    <text evidence="7">The sequence shown here is derived from an EMBL/GenBank/DDBJ whole genome shotgun (WGS) entry which is preliminary data.</text>
</comment>
<evidence type="ECO:0000256" key="2">
    <source>
        <dbReference type="ARBA" id="ARBA00022670"/>
    </source>
</evidence>
<dbReference type="InterPro" id="IPR001563">
    <property type="entry name" value="Peptidase_S10"/>
</dbReference>
<evidence type="ECO:0000256" key="3">
    <source>
        <dbReference type="ARBA" id="ARBA00022729"/>
    </source>
</evidence>
<dbReference type="GO" id="GO:0006508">
    <property type="term" value="P:proteolysis"/>
    <property type="evidence" value="ECO:0007669"/>
    <property type="project" value="UniProtKB-KW"/>
</dbReference>
<dbReference type="GO" id="GO:0004185">
    <property type="term" value="F:serine-type carboxypeptidase activity"/>
    <property type="evidence" value="ECO:0007669"/>
    <property type="project" value="UniProtKB-UniRule"/>
</dbReference>
<dbReference type="FunFam" id="3.40.50.1820:FF:000408">
    <property type="entry name" value="Carboxypeptidase"/>
    <property type="match status" value="1"/>
</dbReference>
<dbReference type="EC" id="3.4.16.-" evidence="6"/>
<evidence type="ECO:0000313" key="8">
    <source>
        <dbReference type="Proteomes" id="UP000692954"/>
    </source>
</evidence>
<keyword evidence="8" id="KW-1185">Reference proteome</keyword>
<keyword evidence="2 6" id="KW-0645">Protease</keyword>
<reference evidence="7" key="1">
    <citation type="submission" date="2021-01" db="EMBL/GenBank/DDBJ databases">
        <authorList>
            <consortium name="Genoscope - CEA"/>
            <person name="William W."/>
        </authorList>
    </citation>
    <scope>NUCLEOTIDE SEQUENCE</scope>
</reference>
<accession>A0A8S1NH55</accession>
<dbReference type="Proteomes" id="UP000692954">
    <property type="component" value="Unassembled WGS sequence"/>
</dbReference>
<feature type="chain" id="PRO_5036516985" description="Carboxypeptidase" evidence="6">
    <location>
        <begin position="21"/>
        <end position="429"/>
    </location>
</feature>
<keyword evidence="4 6" id="KW-0378">Hydrolase</keyword>
<name>A0A8S1NH55_9CILI</name>
<keyword evidence="3 6" id="KW-0732">Signal</keyword>
<evidence type="ECO:0000256" key="6">
    <source>
        <dbReference type="RuleBase" id="RU361156"/>
    </source>
</evidence>
<keyword evidence="5" id="KW-0325">Glycoprotein</keyword>
<sequence>MLFFIIFITLLDVSISLIYSKDQTNFYKNLLPSVNYYIETGYVSVGDLTKYENRLFYSLYLKETITKKTEIKPDDEFIVWIYGGPGCSSQDSNFNENGPIRVDDDQKLHARETSWNKLAHLMYIDQPFYTGMSYSTKEGLITNSWDAADYVIELLTQYFQQNKELAKARLHIWGESYGGHYIPVLAEKIKKQTQFNLVGIGIGGSWSHPKVQVLPTVQQLLNYGVIDQYRYNLMMKSGIESLDAIDNKEFEKFLIMSDEEIFFNDIIGPNFRYNIQYYDYDDGEQYEDFINNHKQQFDLPENITFYGCNQDIYMAFAEDQTISVLPQIDYLLQQEIKVFVFQGQLDTVVSLNGVEYWVNLLKWKDLPLWKKQKKSSWKFINPKTKMEETAGTIKSYKQLHFCMVYNAGHMTPTDQPEASFQMLKNYFNI</sequence>
<feature type="signal peptide" evidence="6">
    <location>
        <begin position="1"/>
        <end position="20"/>
    </location>
</feature>